<reference evidence="6" key="1">
    <citation type="journal article" date="2019" name="Int. J. Syst. Evol. Microbiol.">
        <title>The Global Catalogue of Microorganisms (GCM) 10K type strain sequencing project: providing services to taxonomists for standard genome sequencing and annotation.</title>
        <authorList>
            <consortium name="The Broad Institute Genomics Platform"/>
            <consortium name="The Broad Institute Genome Sequencing Center for Infectious Disease"/>
            <person name="Wu L."/>
            <person name="Ma J."/>
        </authorList>
    </citation>
    <scope>NUCLEOTIDE SEQUENCE [LARGE SCALE GENOMIC DNA]</scope>
    <source>
        <strain evidence="6">JCM 17111</strain>
    </source>
</reference>
<sequence>MLISIIIPTRNRFEHVSLLLADILNQDISNYEIIVVDQSDDPKPLAHCKHIVTDTLGPCVSRNIGAKHSEGGILVFLDDDARIEANFLREITHPIVHDRFDVVAGAICDPTGAYKPKGNSFLKTKNANFIKVMTSNPEGAISRITLAFPAGCSAMLKTVFNAVGGFEESFDPTGAGEDRDMALKLYQHGYAIWYNANAKLLHATAPTGGSREVGSRSVMLDVHTYRMCKTYFSEELAENIKQVVLKRYRDNFKKALFKWHKVRTKYRVLKQVKRLLNE</sequence>
<keyword evidence="6" id="KW-1185">Reference proteome</keyword>
<evidence type="ECO:0000256" key="3">
    <source>
        <dbReference type="ARBA" id="ARBA00022679"/>
    </source>
</evidence>
<evidence type="ECO:0000313" key="6">
    <source>
        <dbReference type="Proteomes" id="UP001500954"/>
    </source>
</evidence>
<dbReference type="InterPro" id="IPR001173">
    <property type="entry name" value="Glyco_trans_2-like"/>
</dbReference>
<evidence type="ECO:0000256" key="1">
    <source>
        <dbReference type="ARBA" id="ARBA00006739"/>
    </source>
</evidence>
<organism evidence="5 6">
    <name type="scientific">Snuella lapsa</name>
    <dbReference type="NCBI Taxonomy" id="870481"/>
    <lineage>
        <taxon>Bacteria</taxon>
        <taxon>Pseudomonadati</taxon>
        <taxon>Bacteroidota</taxon>
        <taxon>Flavobacteriia</taxon>
        <taxon>Flavobacteriales</taxon>
        <taxon>Flavobacteriaceae</taxon>
        <taxon>Snuella</taxon>
    </lineage>
</organism>
<dbReference type="Proteomes" id="UP001500954">
    <property type="component" value="Unassembled WGS sequence"/>
</dbReference>
<name>A0ABP6XTH3_9FLAO</name>
<dbReference type="EMBL" id="BAABCY010000060">
    <property type="protein sequence ID" value="GAA3571780.1"/>
    <property type="molecule type" value="Genomic_DNA"/>
</dbReference>
<dbReference type="SUPFAM" id="SSF53448">
    <property type="entry name" value="Nucleotide-diphospho-sugar transferases"/>
    <property type="match status" value="1"/>
</dbReference>
<proteinExistence type="inferred from homology"/>
<dbReference type="Pfam" id="PF00535">
    <property type="entry name" value="Glycos_transf_2"/>
    <property type="match status" value="1"/>
</dbReference>
<dbReference type="RefSeq" id="WP_345006035.1">
    <property type="nucleotide sequence ID" value="NZ_BAABCY010000060.1"/>
</dbReference>
<dbReference type="InterPro" id="IPR029044">
    <property type="entry name" value="Nucleotide-diphossugar_trans"/>
</dbReference>
<protein>
    <recommendedName>
        <fullName evidence="4">Glycosyltransferase 2-like domain-containing protein</fullName>
    </recommendedName>
</protein>
<keyword evidence="3" id="KW-0808">Transferase</keyword>
<comment type="caution">
    <text evidence="5">The sequence shown here is derived from an EMBL/GenBank/DDBJ whole genome shotgun (WGS) entry which is preliminary data.</text>
</comment>
<gene>
    <name evidence="5" type="ORF">GCM10022395_21460</name>
</gene>
<accession>A0ABP6XTH3</accession>
<keyword evidence="2" id="KW-0328">Glycosyltransferase</keyword>
<comment type="similarity">
    <text evidence="1">Belongs to the glycosyltransferase 2 family.</text>
</comment>
<evidence type="ECO:0000259" key="4">
    <source>
        <dbReference type="Pfam" id="PF00535"/>
    </source>
</evidence>
<feature type="domain" description="Glycosyltransferase 2-like" evidence="4">
    <location>
        <begin position="4"/>
        <end position="112"/>
    </location>
</feature>
<dbReference type="PANTHER" id="PTHR43179:SF12">
    <property type="entry name" value="GALACTOFURANOSYLTRANSFERASE GLFT2"/>
    <property type="match status" value="1"/>
</dbReference>
<evidence type="ECO:0000313" key="5">
    <source>
        <dbReference type="EMBL" id="GAA3571780.1"/>
    </source>
</evidence>
<dbReference type="Gene3D" id="3.90.550.10">
    <property type="entry name" value="Spore Coat Polysaccharide Biosynthesis Protein SpsA, Chain A"/>
    <property type="match status" value="1"/>
</dbReference>
<dbReference type="PANTHER" id="PTHR43179">
    <property type="entry name" value="RHAMNOSYLTRANSFERASE WBBL"/>
    <property type="match status" value="1"/>
</dbReference>
<evidence type="ECO:0000256" key="2">
    <source>
        <dbReference type="ARBA" id="ARBA00022676"/>
    </source>
</evidence>